<protein>
    <recommendedName>
        <fullName evidence="7">Cobyrinate a,c-diamide synthase</fullName>
        <ecNumber evidence="7">6.3.5.11</ecNumber>
    </recommendedName>
    <alternativeName>
        <fullName evidence="7">Cobyrinic acid a,c-diamide synthetase</fullName>
    </alternativeName>
</protein>
<keyword evidence="3 7" id="KW-0547">Nucleotide-binding</keyword>
<dbReference type="GO" id="GO:0009236">
    <property type="term" value="P:cobalamin biosynthetic process"/>
    <property type="evidence" value="ECO:0007669"/>
    <property type="project" value="UniProtKB-UniRule"/>
</dbReference>
<comment type="domain">
    <text evidence="7">Comprises of two domains. The C-terminal domain contains the binding site for glutamine and catalyzes the hydrolysis of this substrate to glutamate and ammonia. The N-terminal domain is anticipated to bind ATP and cobyrinate and catalyzes the ultimate synthesis of the diamide product. The ammonia produced via the glutaminase domain is probably translocated to the adjacent domain via a molecular tunnel, where it reacts with an activated intermediate.</text>
</comment>
<dbReference type="PROSITE" id="PS51274">
    <property type="entry name" value="GATASE_COBBQ"/>
    <property type="match status" value="1"/>
</dbReference>
<feature type="site" description="Increases nucleophilicity of active site Cys" evidence="7">
    <location>
        <position position="432"/>
    </location>
</feature>
<reference evidence="10" key="2">
    <citation type="submission" date="2024-06" db="EMBL/GenBank/DDBJ databases">
        <authorList>
            <person name="Petrova K.O."/>
            <person name="Toshchakov S.V."/>
            <person name="Boltjanskaja Y.V."/>
            <person name="Kevbrin V.V."/>
        </authorList>
    </citation>
    <scope>NUCLEOTIDE SEQUENCE</scope>
    <source>
        <strain evidence="10">Z-710</strain>
    </source>
</reference>
<comment type="miscellaneous">
    <text evidence="7">The a and c carboxylates of cobyrinate are activated for nucleophilic attack via formation of a phosphorylated intermediate by ATP. CbiA catalyzes first the amidation of the c-carboxylate, and then that of the a-carboxylate.</text>
</comment>
<dbReference type="NCBIfam" id="TIGR00379">
    <property type="entry name" value="cobB"/>
    <property type="match status" value="1"/>
</dbReference>
<reference evidence="10" key="1">
    <citation type="journal article" date="2018" name="Antonie Van Leeuwenhoek">
        <title>Proteinivorax hydrogeniformans sp. nov., an anaerobic, haloalkaliphilic bacterium fermenting proteinaceous compounds with high hydrogen production.</title>
        <authorList>
            <person name="Boltyanskaya Y."/>
            <person name="Detkova E."/>
            <person name="Pimenov N."/>
            <person name="Kevbrin V."/>
        </authorList>
    </citation>
    <scope>NUCLEOTIDE SEQUENCE</scope>
    <source>
        <strain evidence="10">Z-710</strain>
    </source>
</reference>
<dbReference type="PANTHER" id="PTHR43873">
    <property type="entry name" value="COBYRINATE A,C-DIAMIDE SYNTHASE"/>
    <property type="match status" value="1"/>
</dbReference>
<keyword evidence="5 7" id="KW-0460">Magnesium</keyword>
<dbReference type="InterPro" id="IPR011698">
    <property type="entry name" value="GATase_3"/>
</dbReference>
<comment type="function">
    <text evidence="7">Catalyzes the ATP-dependent amidation of the two carboxylate groups at positions a and c of cobyrinate, using either L-glutamine or ammonia as the nitrogen source.</text>
</comment>
<dbReference type="InterPro" id="IPR004484">
    <property type="entry name" value="CbiA/CobB_synth"/>
</dbReference>
<dbReference type="InterPro" id="IPR002586">
    <property type="entry name" value="CobQ/CobB/MinD/ParA_Nub-bd_dom"/>
</dbReference>
<dbReference type="NCBIfam" id="NF002204">
    <property type="entry name" value="PRK01077.1"/>
    <property type="match status" value="1"/>
</dbReference>
<dbReference type="AlphaFoldDB" id="A0AAU8HV81"/>
<feature type="active site" description="Nucleophile" evidence="7">
    <location>
        <position position="332"/>
    </location>
</feature>
<proteinExistence type="inferred from homology"/>
<evidence type="ECO:0000256" key="6">
    <source>
        <dbReference type="ARBA" id="ARBA00022962"/>
    </source>
</evidence>
<evidence type="ECO:0000256" key="3">
    <source>
        <dbReference type="ARBA" id="ARBA00022741"/>
    </source>
</evidence>
<dbReference type="RefSeq" id="WP_353893880.1">
    <property type="nucleotide sequence ID" value="NZ_CP159485.1"/>
</dbReference>
<dbReference type="InterPro" id="IPR027417">
    <property type="entry name" value="P-loop_NTPase"/>
</dbReference>
<dbReference type="HAMAP" id="MF_00027">
    <property type="entry name" value="CobB_CbiA"/>
    <property type="match status" value="1"/>
</dbReference>
<keyword evidence="6 7" id="KW-0315">Glutamine amidotransferase</keyword>
<dbReference type="GO" id="GO:0042242">
    <property type="term" value="F:cobyrinic acid a,c-diamide synthase activity"/>
    <property type="evidence" value="ECO:0007669"/>
    <property type="project" value="UniProtKB-UniRule"/>
</dbReference>
<keyword evidence="2 7" id="KW-0436">Ligase</keyword>
<dbReference type="Gene3D" id="3.40.50.300">
    <property type="entry name" value="P-loop containing nucleotide triphosphate hydrolases"/>
    <property type="match status" value="2"/>
</dbReference>
<dbReference type="PANTHER" id="PTHR43873:SF1">
    <property type="entry name" value="COBYRINATE A,C-DIAMIDE SYNTHASE"/>
    <property type="match status" value="1"/>
</dbReference>
<comment type="pathway">
    <text evidence="7">Cofactor biosynthesis; adenosylcobalamin biosynthesis; cob(II)yrinate a,c-diamide from sirohydrochlorin (anaerobic route): step 10/10.</text>
</comment>
<evidence type="ECO:0000259" key="8">
    <source>
        <dbReference type="Pfam" id="PF01656"/>
    </source>
</evidence>
<dbReference type="CDD" id="cd03130">
    <property type="entry name" value="GATase1_CobB"/>
    <property type="match status" value="1"/>
</dbReference>
<dbReference type="SUPFAM" id="SSF52540">
    <property type="entry name" value="P-loop containing nucleoside triphosphate hydrolases"/>
    <property type="match status" value="1"/>
</dbReference>
<dbReference type="SUPFAM" id="SSF52317">
    <property type="entry name" value="Class I glutamine amidotransferase-like"/>
    <property type="match status" value="1"/>
</dbReference>
<evidence type="ECO:0000313" key="10">
    <source>
        <dbReference type="EMBL" id="XCI29332.1"/>
    </source>
</evidence>
<keyword evidence="7" id="KW-0169">Cobalamin biosynthesis</keyword>
<evidence type="ECO:0000256" key="2">
    <source>
        <dbReference type="ARBA" id="ARBA00022598"/>
    </source>
</evidence>
<dbReference type="EC" id="6.3.5.11" evidence="7"/>
<dbReference type="InterPro" id="IPR029062">
    <property type="entry name" value="Class_I_gatase-like"/>
</dbReference>
<gene>
    <name evidence="7" type="primary">cbiA</name>
    <name evidence="10" type="ORF">PRVXH_000650</name>
</gene>
<feature type="domain" description="CobQ/CobB/MinD/ParA nucleotide binding" evidence="8">
    <location>
        <begin position="5"/>
        <end position="188"/>
    </location>
</feature>
<accession>A0AAU8HV81</accession>
<feature type="domain" description="CobB/CobQ-like glutamine amidotransferase" evidence="9">
    <location>
        <begin position="249"/>
        <end position="437"/>
    </location>
</feature>
<dbReference type="Gene3D" id="3.40.50.880">
    <property type="match status" value="1"/>
</dbReference>
<dbReference type="GO" id="GO:0005524">
    <property type="term" value="F:ATP binding"/>
    <property type="evidence" value="ECO:0007669"/>
    <property type="project" value="UniProtKB-UniRule"/>
</dbReference>
<dbReference type="CDD" id="cd05388">
    <property type="entry name" value="CobB_N"/>
    <property type="match status" value="1"/>
</dbReference>
<keyword evidence="4 7" id="KW-0067">ATP-binding</keyword>
<name>A0AAU8HV81_9FIRM</name>
<evidence type="ECO:0000259" key="9">
    <source>
        <dbReference type="Pfam" id="PF07685"/>
    </source>
</evidence>
<evidence type="ECO:0000256" key="7">
    <source>
        <dbReference type="HAMAP-Rule" id="MF_00027"/>
    </source>
</evidence>
<evidence type="ECO:0000256" key="1">
    <source>
        <dbReference type="ARBA" id="ARBA00001946"/>
    </source>
</evidence>
<dbReference type="EMBL" id="CP159485">
    <property type="protein sequence ID" value="XCI29332.1"/>
    <property type="molecule type" value="Genomic_DNA"/>
</dbReference>
<evidence type="ECO:0000256" key="4">
    <source>
        <dbReference type="ARBA" id="ARBA00022840"/>
    </source>
</evidence>
<evidence type="ECO:0000256" key="5">
    <source>
        <dbReference type="ARBA" id="ARBA00022842"/>
    </source>
</evidence>
<sequence>MKKLLISGTSSGVGKTTISLGVMAALTKRGLKVAPFKVGPDYIDPTFHNLATNNFSHNLDSWMMDENILTYLFYKNMKDKDISVIEGVMGLYDGAGGGTEQGSTAHVAKTLKVPTILVLDGQAMSTSAAAIVLGYKLYDKEVDLKGVIVNKVSGKAHYKMIKKAIEEKAKVPCLGYLPSFENVSLKSRHLGLVPAEETEKIEEKIAKVTDLIEEYIDLEALEKIAEVKDELSYAKNPILDYKGIAEGLTIGVAKDKAFSFYYQDNLNLLQELGAKLVYFSPLNDNKIPENVDGLYFGGGFPEVFAAKLKANVQFKQSLKSALQAGTPTYAECGGLMYLTEGIEDLQGNFHEMVGFFNTKSKMTKSLQRFGYVDVEVSTKPNLVIKGHEFHRSLIEDREGLNYFYNVVKSKGGDCKSWRCGLVRKNTLAGYTHLHFYSNLAFLKFLLERVNSIKGEKV</sequence>
<organism evidence="10">
    <name type="scientific">Proteinivorax hydrogeniformans</name>
    <dbReference type="NCBI Taxonomy" id="1826727"/>
    <lineage>
        <taxon>Bacteria</taxon>
        <taxon>Bacillati</taxon>
        <taxon>Bacillota</taxon>
        <taxon>Clostridia</taxon>
        <taxon>Eubacteriales</taxon>
        <taxon>Proteinivoracaceae</taxon>
        <taxon>Proteinivorax</taxon>
    </lineage>
</organism>
<comment type="cofactor">
    <cofactor evidence="1 7">
        <name>Mg(2+)</name>
        <dbReference type="ChEBI" id="CHEBI:18420"/>
    </cofactor>
</comment>
<comment type="similarity">
    <text evidence="7">Belongs to the CobB/CbiA family.</text>
</comment>
<dbReference type="Pfam" id="PF01656">
    <property type="entry name" value="CbiA"/>
    <property type="match status" value="1"/>
</dbReference>
<comment type="catalytic activity">
    <reaction evidence="7">
        <text>cob(II)yrinate + 2 L-glutamine + 2 ATP + 2 H2O = cob(II)yrinate a,c diamide + 2 L-glutamate + 2 ADP + 2 phosphate + 2 H(+)</text>
        <dbReference type="Rhea" id="RHEA:26289"/>
        <dbReference type="ChEBI" id="CHEBI:15377"/>
        <dbReference type="ChEBI" id="CHEBI:15378"/>
        <dbReference type="ChEBI" id="CHEBI:29985"/>
        <dbReference type="ChEBI" id="CHEBI:30616"/>
        <dbReference type="ChEBI" id="CHEBI:43474"/>
        <dbReference type="ChEBI" id="CHEBI:58359"/>
        <dbReference type="ChEBI" id="CHEBI:58537"/>
        <dbReference type="ChEBI" id="CHEBI:58894"/>
        <dbReference type="ChEBI" id="CHEBI:456216"/>
        <dbReference type="EC" id="6.3.5.11"/>
    </reaction>
</comment>
<dbReference type="Pfam" id="PF07685">
    <property type="entry name" value="GATase_3"/>
    <property type="match status" value="1"/>
</dbReference>